<keyword evidence="2" id="KW-0560">Oxidoreductase</keyword>
<dbReference type="PRINTS" id="PR00080">
    <property type="entry name" value="SDRFAMILY"/>
</dbReference>
<evidence type="ECO:0000256" key="3">
    <source>
        <dbReference type="RuleBase" id="RU000363"/>
    </source>
</evidence>
<protein>
    <submittedName>
        <fullName evidence="4">Short chain dehydrogenase</fullName>
    </submittedName>
</protein>
<dbReference type="InterPro" id="IPR036291">
    <property type="entry name" value="NAD(P)-bd_dom_sf"/>
</dbReference>
<comment type="caution">
    <text evidence="4">The sequence shown here is derived from an EMBL/GenBank/DDBJ whole genome shotgun (WGS) entry which is preliminary data.</text>
</comment>
<dbReference type="NCBIfam" id="NF006565">
    <property type="entry name" value="PRK09072.1"/>
    <property type="match status" value="1"/>
</dbReference>
<evidence type="ECO:0000313" key="4">
    <source>
        <dbReference type="EMBL" id="OCH73099.1"/>
    </source>
</evidence>
<dbReference type="PANTHER" id="PTHR44196:SF1">
    <property type="entry name" value="DEHYDROGENASE_REDUCTASE SDR FAMILY MEMBER 7B"/>
    <property type="match status" value="1"/>
</dbReference>
<accession>A0A1B9QVM4</accession>
<dbReference type="RefSeq" id="WP_065577297.1">
    <property type="nucleotide sequence ID" value="NZ_JBNGCH010000840.1"/>
</dbReference>
<dbReference type="InterPro" id="IPR002347">
    <property type="entry name" value="SDR_fam"/>
</dbReference>
<proteinExistence type="inferred from homology"/>
<evidence type="ECO:0000256" key="1">
    <source>
        <dbReference type="ARBA" id="ARBA00006484"/>
    </source>
</evidence>
<dbReference type="EMBL" id="MAJZ01000840">
    <property type="protein sequence ID" value="OCH73099.1"/>
    <property type="molecule type" value="Genomic_DNA"/>
</dbReference>
<organism evidence="4 5">
    <name type="scientific">Vibrio genomosp. F10</name>
    <dbReference type="NCBI Taxonomy" id="723171"/>
    <lineage>
        <taxon>Bacteria</taxon>
        <taxon>Pseudomonadati</taxon>
        <taxon>Pseudomonadota</taxon>
        <taxon>Gammaproteobacteria</taxon>
        <taxon>Vibrionales</taxon>
        <taxon>Vibrionaceae</taxon>
        <taxon>Vibrio</taxon>
    </lineage>
</organism>
<dbReference type="GO" id="GO:0016020">
    <property type="term" value="C:membrane"/>
    <property type="evidence" value="ECO:0007669"/>
    <property type="project" value="TreeGrafter"/>
</dbReference>
<dbReference type="Pfam" id="PF00106">
    <property type="entry name" value="adh_short"/>
    <property type="match status" value="1"/>
</dbReference>
<dbReference type="SUPFAM" id="SSF51735">
    <property type="entry name" value="NAD(P)-binding Rossmann-fold domains"/>
    <property type="match status" value="1"/>
</dbReference>
<dbReference type="CDD" id="cd05233">
    <property type="entry name" value="SDR_c"/>
    <property type="match status" value="1"/>
</dbReference>
<reference evidence="5" key="1">
    <citation type="submission" date="2016-06" db="EMBL/GenBank/DDBJ databases">
        <authorList>
            <person name="Hehemann J.-H."/>
            <person name="Arevalo P."/>
            <person name="Datta M.S."/>
            <person name="Polz M.F."/>
        </authorList>
    </citation>
    <scope>NUCLEOTIDE SEQUENCE [LARGE SCALE GENOMIC DNA]</scope>
    <source>
        <strain evidence="5">9CSC122</strain>
    </source>
</reference>
<dbReference type="Gene3D" id="3.40.50.720">
    <property type="entry name" value="NAD(P)-binding Rossmann-like Domain"/>
    <property type="match status" value="1"/>
</dbReference>
<dbReference type="GO" id="GO:0016491">
    <property type="term" value="F:oxidoreductase activity"/>
    <property type="evidence" value="ECO:0007669"/>
    <property type="project" value="UniProtKB-KW"/>
</dbReference>
<dbReference type="PRINTS" id="PR00081">
    <property type="entry name" value="GDHRDH"/>
</dbReference>
<dbReference type="PANTHER" id="PTHR44196">
    <property type="entry name" value="DEHYDROGENASE/REDUCTASE SDR FAMILY MEMBER 7B"/>
    <property type="match status" value="1"/>
</dbReference>
<comment type="similarity">
    <text evidence="1 3">Belongs to the short-chain dehydrogenases/reductases (SDR) family.</text>
</comment>
<evidence type="ECO:0000256" key="2">
    <source>
        <dbReference type="ARBA" id="ARBA00023002"/>
    </source>
</evidence>
<dbReference type="Proteomes" id="UP000093173">
    <property type="component" value="Unassembled WGS sequence"/>
</dbReference>
<evidence type="ECO:0000313" key="5">
    <source>
        <dbReference type="Proteomes" id="UP000093173"/>
    </source>
</evidence>
<name>A0A1B9QVM4_9VIBR</name>
<dbReference type="AlphaFoldDB" id="A0A1B9QVM4"/>
<gene>
    <name evidence="4" type="ORF">A6E14_02975</name>
</gene>
<sequence>MKIKNSTILITGATGGIGQAIATELAHSGAQLILVGRNEQKLMALKASLPSENNHTVLIANITTSEGLDVINQYAENKHTGNKHTGNIHARLGKKIDALINNAGCNDFSLLSHKHSGQIEKEIQLNLIAPILLSQSALTWLNQPGIILNIGSTFGSIGYPGYTSYCAAKAGLHRFTESLDRELFFTGIRALYLAPRATKTSLNSDAVDEMNQQLGNQTDDPKIVAQHVVTMLEKEIPAKWIGWPEKLFARINQLFPSVVSSAIRKQHKTIHQFVTRVSH</sequence>
<keyword evidence="5" id="KW-1185">Reference proteome</keyword>